<dbReference type="Proteomes" id="UP001174932">
    <property type="component" value="Unassembled WGS sequence"/>
</dbReference>
<keyword evidence="5 8" id="KW-0732">Signal</keyword>
<dbReference type="Gene3D" id="2.40.160.60">
    <property type="entry name" value="Outer membrane protein transport protein (OMPP1/FadL/TodX)"/>
    <property type="match status" value="1"/>
</dbReference>
<gene>
    <name evidence="9" type="ORF">Q4481_11115</name>
</gene>
<reference evidence="9" key="2">
    <citation type="submission" date="2023-07" db="EMBL/GenBank/DDBJ databases">
        <authorList>
            <person name="Shen H."/>
        </authorList>
    </citation>
    <scope>NUCLEOTIDE SEQUENCE</scope>
    <source>
        <strain evidence="9">TNR-22</strain>
    </source>
</reference>
<comment type="similarity">
    <text evidence="2">Belongs to the OmpP1/FadL family.</text>
</comment>
<evidence type="ECO:0000256" key="6">
    <source>
        <dbReference type="ARBA" id="ARBA00023136"/>
    </source>
</evidence>
<evidence type="ECO:0000256" key="7">
    <source>
        <dbReference type="ARBA" id="ARBA00023237"/>
    </source>
</evidence>
<keyword evidence="4" id="KW-0812">Transmembrane</keyword>
<feature type="chain" id="PRO_5047492960" evidence="8">
    <location>
        <begin position="24"/>
        <end position="378"/>
    </location>
</feature>
<evidence type="ECO:0000256" key="8">
    <source>
        <dbReference type="SAM" id="SignalP"/>
    </source>
</evidence>
<comment type="subcellular location">
    <subcellularLocation>
        <location evidence="1">Cell outer membrane</location>
        <topology evidence="1">Multi-pass membrane protein</topology>
    </subcellularLocation>
</comment>
<dbReference type="EMBL" id="JAUOZU010000007">
    <property type="protein sequence ID" value="MDO6964508.1"/>
    <property type="molecule type" value="Genomic_DNA"/>
</dbReference>
<evidence type="ECO:0000256" key="5">
    <source>
        <dbReference type="ARBA" id="ARBA00022729"/>
    </source>
</evidence>
<evidence type="ECO:0000256" key="3">
    <source>
        <dbReference type="ARBA" id="ARBA00022452"/>
    </source>
</evidence>
<dbReference type="PANTHER" id="PTHR35093">
    <property type="entry name" value="OUTER MEMBRANE PROTEIN NMB0088-RELATED"/>
    <property type="match status" value="1"/>
</dbReference>
<accession>A0ABT8YMD6</accession>
<organism evidence="9 10">
    <name type="scientific">Rhizobium alvei</name>
    <dbReference type="NCBI Taxonomy" id="1132659"/>
    <lineage>
        <taxon>Bacteria</taxon>
        <taxon>Pseudomonadati</taxon>
        <taxon>Pseudomonadota</taxon>
        <taxon>Alphaproteobacteria</taxon>
        <taxon>Hyphomicrobiales</taxon>
        <taxon>Rhizobiaceae</taxon>
        <taxon>Rhizobium/Agrobacterium group</taxon>
        <taxon>Rhizobium</taxon>
    </lineage>
</organism>
<dbReference type="SUPFAM" id="SSF56935">
    <property type="entry name" value="Porins"/>
    <property type="match status" value="1"/>
</dbReference>
<proteinExistence type="inferred from homology"/>
<keyword evidence="7" id="KW-0998">Cell outer membrane</keyword>
<sequence>MTYLKLGLAAAVALAALHSNAFAGGFSRGDANIDILFEDGKAAIDAGVTYVAPKRQFDTIDGVQSSDDPISKSYFVPNLAIKASISDSFSCALTYTQPFGASSVYGPQANAAEAAQIGNYAIEKGFTTNEYGGTCAVRFDAGPGRIHVIGGVFLQDFRYKAETFYGTLRLADDSAFGYRFGLAYDIPEYAMRAQLMYRSEVEHKVSGDFTPDALIPVVGTTPLPSDGVGTLPQSIKLSLQSGIAPDWLVYGSVEWTDWSILDALNYDIAVLGPQHDVYNWRDGWTVQAGIGHKFNDLLSGTVNLTWDRGVGTGADIMTDTWTLGVGGALKAGPGAFQLGVGLSYLTAGEQSTANGATYDATAGGDWALGVSTSYRIKF</sequence>
<evidence type="ECO:0000313" key="9">
    <source>
        <dbReference type="EMBL" id="MDO6964508.1"/>
    </source>
</evidence>
<dbReference type="Pfam" id="PF03349">
    <property type="entry name" value="Toluene_X"/>
    <property type="match status" value="1"/>
</dbReference>
<dbReference type="InterPro" id="IPR005017">
    <property type="entry name" value="OMPP1/FadL/TodX"/>
</dbReference>
<dbReference type="RefSeq" id="WP_304376414.1">
    <property type="nucleotide sequence ID" value="NZ_JAUOZU010000007.1"/>
</dbReference>
<dbReference type="PANTHER" id="PTHR35093:SF8">
    <property type="entry name" value="OUTER MEMBRANE PROTEIN NMB0088-RELATED"/>
    <property type="match status" value="1"/>
</dbReference>
<evidence type="ECO:0000256" key="2">
    <source>
        <dbReference type="ARBA" id="ARBA00008163"/>
    </source>
</evidence>
<comment type="caution">
    <text evidence="9">The sequence shown here is derived from an EMBL/GenBank/DDBJ whole genome shotgun (WGS) entry which is preliminary data.</text>
</comment>
<keyword evidence="3" id="KW-1134">Transmembrane beta strand</keyword>
<evidence type="ECO:0000256" key="1">
    <source>
        <dbReference type="ARBA" id="ARBA00004571"/>
    </source>
</evidence>
<keyword evidence="10" id="KW-1185">Reference proteome</keyword>
<evidence type="ECO:0000313" key="10">
    <source>
        <dbReference type="Proteomes" id="UP001174932"/>
    </source>
</evidence>
<reference evidence="9" key="1">
    <citation type="journal article" date="2015" name="Int. J. Syst. Evol. Microbiol.">
        <title>Rhizobium alvei sp. nov., isolated from a freshwater river.</title>
        <authorList>
            <person name="Sheu S.Y."/>
            <person name="Huang H.W."/>
            <person name="Young C.C."/>
            <person name="Chen W.M."/>
        </authorList>
    </citation>
    <scope>NUCLEOTIDE SEQUENCE</scope>
    <source>
        <strain evidence="9">TNR-22</strain>
    </source>
</reference>
<feature type="signal peptide" evidence="8">
    <location>
        <begin position="1"/>
        <end position="23"/>
    </location>
</feature>
<name>A0ABT8YMD6_9HYPH</name>
<protein>
    <submittedName>
        <fullName evidence="9">Outer membrane protein transport protein</fullName>
    </submittedName>
</protein>
<evidence type="ECO:0000256" key="4">
    <source>
        <dbReference type="ARBA" id="ARBA00022692"/>
    </source>
</evidence>
<keyword evidence="6" id="KW-0472">Membrane</keyword>